<dbReference type="SMART" id="SM00346">
    <property type="entry name" value="HTH_ICLR"/>
    <property type="match status" value="1"/>
</dbReference>
<dbReference type="Proteomes" id="UP000199754">
    <property type="component" value="Chromosome"/>
</dbReference>
<evidence type="ECO:0000256" key="3">
    <source>
        <dbReference type="ARBA" id="ARBA00023163"/>
    </source>
</evidence>
<dbReference type="Pfam" id="PF01614">
    <property type="entry name" value="IclR_C"/>
    <property type="match status" value="1"/>
</dbReference>
<feature type="domain" description="HTH iclR-type" evidence="4">
    <location>
        <begin position="6"/>
        <end position="68"/>
    </location>
</feature>
<keyword evidence="7" id="KW-1185">Reference proteome</keyword>
<dbReference type="InterPro" id="IPR029016">
    <property type="entry name" value="GAF-like_dom_sf"/>
</dbReference>
<dbReference type="InterPro" id="IPR005471">
    <property type="entry name" value="Tscrpt_reg_IclR_N"/>
</dbReference>
<dbReference type="GO" id="GO:0003677">
    <property type="term" value="F:DNA binding"/>
    <property type="evidence" value="ECO:0007669"/>
    <property type="project" value="UniProtKB-KW"/>
</dbReference>
<evidence type="ECO:0000259" key="5">
    <source>
        <dbReference type="PROSITE" id="PS51078"/>
    </source>
</evidence>
<dbReference type="Gene3D" id="1.10.10.10">
    <property type="entry name" value="Winged helix-like DNA-binding domain superfamily/Winged helix DNA-binding domain"/>
    <property type="match status" value="1"/>
</dbReference>
<sequence length="262" mass="28081">MSKTSMSTVDKALALLRYFSVQHPEIGLSELSRLAGYDKTTILRCMTALERNGFIEQSPETKRYRLGLAPATYARIRERSFPLMAFLQPQMDRLAANTGETAHATVVTGHILMTVQISEPDRATRVYIDPSIPLPVHATASGIVIAAHLPDAQRADLVAHSAFQQFTDSTTVDPQLFNDQLARARAQGFARADRSFENDVMGTAAAFFGPNGVLGGAVAVAAVASRFDARVEARIVQEVRAAAASVTQQLGGTLPTAPAGGN</sequence>
<dbReference type="PROSITE" id="PS51078">
    <property type="entry name" value="ICLR_ED"/>
    <property type="match status" value="1"/>
</dbReference>
<gene>
    <name evidence="6" type="primary">iclR</name>
    <name evidence="6" type="ORF">SULPSESMR1_00559</name>
</gene>
<name>A0A221JXI4_9RHOB</name>
<dbReference type="SUPFAM" id="SSF55781">
    <property type="entry name" value="GAF domain-like"/>
    <property type="match status" value="1"/>
</dbReference>
<keyword evidence="2" id="KW-0238">DNA-binding</keyword>
<evidence type="ECO:0000259" key="4">
    <source>
        <dbReference type="PROSITE" id="PS51077"/>
    </source>
</evidence>
<dbReference type="KEGG" id="spse:SULPSESMR1_00559"/>
<dbReference type="PROSITE" id="PS51077">
    <property type="entry name" value="HTH_ICLR"/>
    <property type="match status" value="1"/>
</dbReference>
<evidence type="ECO:0000256" key="1">
    <source>
        <dbReference type="ARBA" id="ARBA00023015"/>
    </source>
</evidence>
<protein>
    <submittedName>
        <fullName evidence="6">Acetate operon repressor</fullName>
    </submittedName>
</protein>
<dbReference type="InterPro" id="IPR036388">
    <property type="entry name" value="WH-like_DNA-bd_sf"/>
</dbReference>
<dbReference type="EMBL" id="CP022415">
    <property type="protein sequence ID" value="ASM71393.1"/>
    <property type="molecule type" value="Genomic_DNA"/>
</dbReference>
<dbReference type="SUPFAM" id="SSF46785">
    <property type="entry name" value="Winged helix' DNA-binding domain"/>
    <property type="match status" value="1"/>
</dbReference>
<dbReference type="Gene3D" id="3.30.450.40">
    <property type="match status" value="1"/>
</dbReference>
<proteinExistence type="predicted"/>
<dbReference type="InterPro" id="IPR014757">
    <property type="entry name" value="Tscrpt_reg_IclR_C"/>
</dbReference>
<dbReference type="GO" id="GO:0045892">
    <property type="term" value="P:negative regulation of DNA-templated transcription"/>
    <property type="evidence" value="ECO:0007669"/>
    <property type="project" value="TreeGrafter"/>
</dbReference>
<dbReference type="RefSeq" id="WP_089419464.1">
    <property type="nucleotide sequence ID" value="NZ_CP022415.1"/>
</dbReference>
<organism evidence="6 7">
    <name type="scientific">Pseudosulfitobacter pseudonitzschiae</name>
    <dbReference type="NCBI Taxonomy" id="1402135"/>
    <lineage>
        <taxon>Bacteria</taxon>
        <taxon>Pseudomonadati</taxon>
        <taxon>Pseudomonadota</taxon>
        <taxon>Alphaproteobacteria</taxon>
        <taxon>Rhodobacterales</taxon>
        <taxon>Roseobacteraceae</taxon>
        <taxon>Pseudosulfitobacter</taxon>
    </lineage>
</organism>
<dbReference type="Pfam" id="PF09339">
    <property type="entry name" value="HTH_IclR"/>
    <property type="match status" value="1"/>
</dbReference>
<reference evidence="6 7" key="1">
    <citation type="submission" date="2017-07" db="EMBL/GenBank/DDBJ databases">
        <title>Genome Sequence of Sulfitobacter pseudonitzschiae Strain SMR1 Isolated from a culture of the Diatom Skeletonema marinoi.</title>
        <authorList>
            <person name="Topel M."/>
            <person name="Pinder M.I.M."/>
            <person name="Johansson O.N."/>
            <person name="Kourtchenko O."/>
            <person name="Godhe A."/>
            <person name="Clarke A.K."/>
        </authorList>
    </citation>
    <scope>NUCLEOTIDE SEQUENCE [LARGE SCALE GENOMIC DNA]</scope>
    <source>
        <strain evidence="6 7">SMR1</strain>
    </source>
</reference>
<dbReference type="InterPro" id="IPR036390">
    <property type="entry name" value="WH_DNA-bd_sf"/>
</dbReference>
<dbReference type="PANTHER" id="PTHR30136:SF24">
    <property type="entry name" value="HTH-TYPE TRANSCRIPTIONAL REPRESSOR ALLR"/>
    <property type="match status" value="1"/>
</dbReference>
<evidence type="ECO:0000256" key="2">
    <source>
        <dbReference type="ARBA" id="ARBA00023125"/>
    </source>
</evidence>
<keyword evidence="3" id="KW-0804">Transcription</keyword>
<keyword evidence="1" id="KW-0805">Transcription regulation</keyword>
<accession>A0A221JXI4</accession>
<feature type="domain" description="IclR-ED" evidence="5">
    <location>
        <begin position="62"/>
        <end position="252"/>
    </location>
</feature>
<dbReference type="GO" id="GO:0003700">
    <property type="term" value="F:DNA-binding transcription factor activity"/>
    <property type="evidence" value="ECO:0007669"/>
    <property type="project" value="TreeGrafter"/>
</dbReference>
<dbReference type="AlphaFoldDB" id="A0A221JXI4"/>
<evidence type="ECO:0000313" key="6">
    <source>
        <dbReference type="EMBL" id="ASM71393.1"/>
    </source>
</evidence>
<dbReference type="PANTHER" id="PTHR30136">
    <property type="entry name" value="HELIX-TURN-HELIX TRANSCRIPTIONAL REGULATOR, ICLR FAMILY"/>
    <property type="match status" value="1"/>
</dbReference>
<dbReference type="OrthoDB" id="6811967at2"/>
<evidence type="ECO:0000313" key="7">
    <source>
        <dbReference type="Proteomes" id="UP000199754"/>
    </source>
</evidence>
<dbReference type="InterPro" id="IPR050707">
    <property type="entry name" value="HTH_MetabolicPath_Reg"/>
</dbReference>